<feature type="domain" description="PAS" evidence="14">
    <location>
        <begin position="117"/>
        <end position="161"/>
    </location>
</feature>
<dbReference type="NCBIfam" id="NF046044">
    <property type="entry name" value="PnpS"/>
    <property type="match status" value="1"/>
</dbReference>
<keyword evidence="4" id="KW-1003">Cell membrane</keyword>
<dbReference type="SUPFAM" id="SSF55785">
    <property type="entry name" value="PYP-like sensor domain (PAS domain)"/>
    <property type="match status" value="1"/>
</dbReference>
<dbReference type="InterPro" id="IPR003661">
    <property type="entry name" value="HisK_dim/P_dom"/>
</dbReference>
<keyword evidence="12" id="KW-1133">Transmembrane helix</keyword>
<evidence type="ECO:0000259" key="13">
    <source>
        <dbReference type="PROSITE" id="PS50109"/>
    </source>
</evidence>
<evidence type="ECO:0000313" key="17">
    <source>
        <dbReference type="EMBL" id="UOQ47171.1"/>
    </source>
</evidence>
<evidence type="ECO:0000259" key="16">
    <source>
        <dbReference type="PROSITE" id="PS50885"/>
    </source>
</evidence>
<dbReference type="CDD" id="cd06225">
    <property type="entry name" value="HAMP"/>
    <property type="match status" value="1"/>
</dbReference>
<evidence type="ECO:0000256" key="11">
    <source>
        <dbReference type="ARBA" id="ARBA00023136"/>
    </source>
</evidence>
<evidence type="ECO:0000256" key="6">
    <source>
        <dbReference type="ARBA" id="ARBA00022679"/>
    </source>
</evidence>
<feature type="transmembrane region" description="Helical" evidence="12">
    <location>
        <begin position="38"/>
        <end position="59"/>
    </location>
</feature>
<keyword evidence="6" id="KW-0808">Transferase</keyword>
<dbReference type="SMART" id="SM00388">
    <property type="entry name" value="HisKA"/>
    <property type="match status" value="1"/>
</dbReference>
<keyword evidence="9 17" id="KW-0067">ATP-binding</keyword>
<keyword evidence="12" id="KW-0812">Transmembrane</keyword>
<name>A0ABY4EYC4_9BACI</name>
<dbReference type="Pfam" id="PF00989">
    <property type="entry name" value="PAS"/>
    <property type="match status" value="1"/>
</dbReference>
<organism evidence="17 18">
    <name type="scientific">Gracilibacillus caseinilyticus</name>
    <dbReference type="NCBI Taxonomy" id="2932256"/>
    <lineage>
        <taxon>Bacteria</taxon>
        <taxon>Bacillati</taxon>
        <taxon>Bacillota</taxon>
        <taxon>Bacilli</taxon>
        <taxon>Bacillales</taxon>
        <taxon>Bacillaceae</taxon>
        <taxon>Gracilibacillus</taxon>
    </lineage>
</organism>
<dbReference type="InterPro" id="IPR036097">
    <property type="entry name" value="HisK_dim/P_sf"/>
</dbReference>
<dbReference type="CDD" id="cd00130">
    <property type="entry name" value="PAS"/>
    <property type="match status" value="1"/>
</dbReference>
<evidence type="ECO:0000256" key="8">
    <source>
        <dbReference type="ARBA" id="ARBA00022777"/>
    </source>
</evidence>
<dbReference type="Pfam" id="PF00512">
    <property type="entry name" value="HisKA"/>
    <property type="match status" value="1"/>
</dbReference>
<feature type="domain" description="Histidine kinase" evidence="13">
    <location>
        <begin position="242"/>
        <end position="459"/>
    </location>
</feature>
<evidence type="ECO:0000256" key="9">
    <source>
        <dbReference type="ARBA" id="ARBA00022840"/>
    </source>
</evidence>
<evidence type="ECO:0000256" key="7">
    <source>
        <dbReference type="ARBA" id="ARBA00022741"/>
    </source>
</evidence>
<dbReference type="InterPro" id="IPR050351">
    <property type="entry name" value="BphY/WalK/GraS-like"/>
</dbReference>
<dbReference type="SUPFAM" id="SSF47384">
    <property type="entry name" value="Homodimeric domain of signal transducing histidine kinase"/>
    <property type="match status" value="1"/>
</dbReference>
<dbReference type="SUPFAM" id="SSF55874">
    <property type="entry name" value="ATPase domain of HSP90 chaperone/DNA topoisomerase II/histidine kinase"/>
    <property type="match status" value="1"/>
</dbReference>
<dbReference type="CDD" id="cd00082">
    <property type="entry name" value="HisKA"/>
    <property type="match status" value="1"/>
</dbReference>
<evidence type="ECO:0000256" key="2">
    <source>
        <dbReference type="ARBA" id="ARBA00004651"/>
    </source>
</evidence>
<evidence type="ECO:0000256" key="1">
    <source>
        <dbReference type="ARBA" id="ARBA00000085"/>
    </source>
</evidence>
<dbReference type="Gene3D" id="3.30.565.10">
    <property type="entry name" value="Histidine kinase-like ATPase, C-terminal domain"/>
    <property type="match status" value="1"/>
</dbReference>
<evidence type="ECO:0000256" key="5">
    <source>
        <dbReference type="ARBA" id="ARBA00022553"/>
    </source>
</evidence>
<dbReference type="PROSITE" id="PS50885">
    <property type="entry name" value="HAMP"/>
    <property type="match status" value="1"/>
</dbReference>
<dbReference type="PROSITE" id="PS50109">
    <property type="entry name" value="HIS_KIN"/>
    <property type="match status" value="1"/>
</dbReference>
<protein>
    <recommendedName>
        <fullName evidence="3">histidine kinase</fullName>
        <ecNumber evidence="3">2.7.13.3</ecNumber>
    </recommendedName>
</protein>
<dbReference type="PANTHER" id="PTHR45453">
    <property type="entry name" value="PHOSPHATE REGULON SENSOR PROTEIN PHOR"/>
    <property type="match status" value="1"/>
</dbReference>
<evidence type="ECO:0000256" key="12">
    <source>
        <dbReference type="SAM" id="Phobius"/>
    </source>
</evidence>
<dbReference type="InterPro" id="IPR005467">
    <property type="entry name" value="His_kinase_dom"/>
</dbReference>
<evidence type="ECO:0000256" key="10">
    <source>
        <dbReference type="ARBA" id="ARBA00023012"/>
    </source>
</evidence>
<keyword evidence="8" id="KW-0418">Kinase</keyword>
<dbReference type="PROSITE" id="PS50112">
    <property type="entry name" value="PAS"/>
    <property type="match status" value="1"/>
</dbReference>
<dbReference type="InterPro" id="IPR000014">
    <property type="entry name" value="PAS"/>
</dbReference>
<dbReference type="InterPro" id="IPR036890">
    <property type="entry name" value="HATPase_C_sf"/>
</dbReference>
<keyword evidence="11 12" id="KW-0472">Membrane</keyword>
<evidence type="ECO:0000256" key="4">
    <source>
        <dbReference type="ARBA" id="ARBA00022475"/>
    </source>
</evidence>
<dbReference type="SMART" id="SM00387">
    <property type="entry name" value="HATPase_c"/>
    <property type="match status" value="1"/>
</dbReference>
<dbReference type="InterPro" id="IPR035965">
    <property type="entry name" value="PAS-like_dom_sf"/>
</dbReference>
<evidence type="ECO:0000259" key="14">
    <source>
        <dbReference type="PROSITE" id="PS50112"/>
    </source>
</evidence>
<dbReference type="InterPro" id="IPR003660">
    <property type="entry name" value="HAMP_dom"/>
</dbReference>
<dbReference type="Gene3D" id="6.10.340.10">
    <property type="match status" value="1"/>
</dbReference>
<dbReference type="InterPro" id="IPR003594">
    <property type="entry name" value="HATPase_dom"/>
</dbReference>
<dbReference type="CDD" id="cd00075">
    <property type="entry name" value="HATPase"/>
    <property type="match status" value="1"/>
</dbReference>
<accession>A0ABY4EYC4</accession>
<dbReference type="GO" id="GO:0005524">
    <property type="term" value="F:ATP binding"/>
    <property type="evidence" value="ECO:0007669"/>
    <property type="project" value="UniProtKB-KW"/>
</dbReference>
<keyword evidence="7" id="KW-0547">Nucleotide-binding</keyword>
<dbReference type="PRINTS" id="PR00344">
    <property type="entry name" value="BCTRLSENSOR"/>
</dbReference>
<dbReference type="PANTHER" id="PTHR45453:SF1">
    <property type="entry name" value="PHOSPHATE REGULON SENSOR PROTEIN PHOR"/>
    <property type="match status" value="1"/>
</dbReference>
<feature type="domain" description="HAMP" evidence="16">
    <location>
        <begin position="60"/>
        <end position="112"/>
    </location>
</feature>
<dbReference type="NCBIfam" id="TIGR00229">
    <property type="entry name" value="sensory_box"/>
    <property type="match status" value="1"/>
</dbReference>
<gene>
    <name evidence="17" type="ORF">MUN88_13925</name>
</gene>
<dbReference type="EMBL" id="CP095072">
    <property type="protein sequence ID" value="UOQ47171.1"/>
    <property type="molecule type" value="Genomic_DNA"/>
</dbReference>
<reference evidence="17 18" key="1">
    <citation type="submission" date="2022-04" db="EMBL/GenBank/DDBJ databases">
        <title>Gracilibacillus sp. isolated from saltern.</title>
        <authorList>
            <person name="Won M."/>
            <person name="Lee C.-M."/>
            <person name="Woen H.-Y."/>
            <person name="Kwon S.-W."/>
        </authorList>
    </citation>
    <scope>NUCLEOTIDE SEQUENCE [LARGE SCALE GENOMIC DNA]</scope>
    <source>
        <strain evidence="17 18">SSWR10-1</strain>
    </source>
</reference>
<dbReference type="InterPro" id="IPR013767">
    <property type="entry name" value="PAS_fold"/>
</dbReference>
<dbReference type="InterPro" id="IPR004358">
    <property type="entry name" value="Sig_transdc_His_kin-like_C"/>
</dbReference>
<dbReference type="PROSITE" id="PS50113">
    <property type="entry name" value="PAC"/>
    <property type="match status" value="1"/>
</dbReference>
<keyword evidence="10" id="KW-0902">Two-component regulatory system</keyword>
<dbReference type="Gene3D" id="3.30.450.20">
    <property type="entry name" value="PAS domain"/>
    <property type="match status" value="1"/>
</dbReference>
<comment type="catalytic activity">
    <reaction evidence="1">
        <text>ATP + protein L-histidine = ADP + protein N-phospho-L-histidine.</text>
        <dbReference type="EC" id="2.7.13.3"/>
    </reaction>
</comment>
<proteinExistence type="predicted"/>
<dbReference type="Pfam" id="PF02518">
    <property type="entry name" value="HATPase_c"/>
    <property type="match status" value="1"/>
</dbReference>
<sequence>MNTKNKVNLFYRYILMLASVFILIGIIIIPLTSDEEQLFVLFSLIIGFIILLVLIYHMFENYVRPIRASINVTNELVKGNYNARTYVKPSGEAQQLSSAINVLARNLQEMSIQEKMQGSQWKTVMNNMESGLMLIDERGYVHLINRKFIHLFGKKSVDFLGYLYYDVLDDQIIHKVVQETFLYEEKMTGNITLMIDGKKHYVEVTGAPVINDVKDLKGAVLVFHDISDLKRVEEMRKDFVANVSHELKTPITSIRGFAETLLEDDMVDEEIRNQFLNIILKESTRLQSLIHDLLELSKIEKEEMKLSLKLIEFDSWMQSSLTLIEQQTQKKSLQFTKEIEPGITFYGDPDRLEQVVLNLMYNAINYTGEGGSVTLRVAETSSDIVIEVEDTGVGIPEDARSRIFERFYRVDRARSRNTGGTGLGLAIVKHIVEVHRGTITVTSEVGKGSSFTVKLPKKL</sequence>
<dbReference type="SUPFAM" id="SSF158472">
    <property type="entry name" value="HAMP domain-like"/>
    <property type="match status" value="1"/>
</dbReference>
<comment type="subcellular location">
    <subcellularLocation>
        <location evidence="2">Cell membrane</location>
        <topology evidence="2">Multi-pass membrane protein</topology>
    </subcellularLocation>
</comment>
<dbReference type="Gene3D" id="1.10.287.130">
    <property type="match status" value="1"/>
</dbReference>
<dbReference type="Proteomes" id="UP000831782">
    <property type="component" value="Chromosome"/>
</dbReference>
<evidence type="ECO:0000259" key="15">
    <source>
        <dbReference type="PROSITE" id="PS50113"/>
    </source>
</evidence>
<feature type="transmembrane region" description="Helical" evidence="12">
    <location>
        <begin position="12"/>
        <end position="32"/>
    </location>
</feature>
<keyword evidence="18" id="KW-1185">Reference proteome</keyword>
<feature type="domain" description="PAC" evidence="15">
    <location>
        <begin position="181"/>
        <end position="238"/>
    </location>
</feature>
<keyword evidence="5" id="KW-0597">Phosphoprotein</keyword>
<dbReference type="RefSeq" id="WP_244716064.1">
    <property type="nucleotide sequence ID" value="NZ_CP095072.1"/>
</dbReference>
<dbReference type="EC" id="2.7.13.3" evidence="3"/>
<evidence type="ECO:0000313" key="18">
    <source>
        <dbReference type="Proteomes" id="UP000831782"/>
    </source>
</evidence>
<evidence type="ECO:0000256" key="3">
    <source>
        <dbReference type="ARBA" id="ARBA00012438"/>
    </source>
</evidence>
<dbReference type="InterPro" id="IPR000700">
    <property type="entry name" value="PAS-assoc_C"/>
</dbReference>